<dbReference type="InterPro" id="IPR016169">
    <property type="entry name" value="FAD-bd_PCMH_sub2"/>
</dbReference>
<dbReference type="Pfam" id="PF01565">
    <property type="entry name" value="FAD_binding_4"/>
    <property type="match status" value="1"/>
</dbReference>
<evidence type="ECO:0000313" key="2">
    <source>
        <dbReference type="EMBL" id="SVA56417.1"/>
    </source>
</evidence>
<accession>A0A381WWY6</accession>
<proteinExistence type="predicted"/>
<dbReference type="InterPro" id="IPR010031">
    <property type="entry name" value="FAD_lactone_oxidase-like"/>
</dbReference>
<dbReference type="SUPFAM" id="SSF56176">
    <property type="entry name" value="FAD-binding/transporter-associated domain-like"/>
    <property type="match status" value="1"/>
</dbReference>
<dbReference type="GO" id="GO:0016899">
    <property type="term" value="F:oxidoreductase activity, acting on the CH-OH group of donors, oxygen as acceptor"/>
    <property type="evidence" value="ECO:0007669"/>
    <property type="project" value="InterPro"/>
</dbReference>
<feature type="domain" description="FAD-binding PCMH-type" evidence="1">
    <location>
        <begin position="1"/>
        <end position="148"/>
    </location>
</feature>
<dbReference type="Gene3D" id="3.30.43.10">
    <property type="entry name" value="Uridine Diphospho-n-acetylenolpyruvylglucosamine Reductase, domain 2"/>
    <property type="match status" value="1"/>
</dbReference>
<dbReference type="PROSITE" id="PS51387">
    <property type="entry name" value="FAD_PCMH"/>
    <property type="match status" value="1"/>
</dbReference>
<reference evidence="2" key="1">
    <citation type="submission" date="2018-05" db="EMBL/GenBank/DDBJ databases">
        <authorList>
            <person name="Lanie J.A."/>
            <person name="Ng W.-L."/>
            <person name="Kazmierczak K.M."/>
            <person name="Andrzejewski T.M."/>
            <person name="Davidsen T.M."/>
            <person name="Wayne K.J."/>
            <person name="Tettelin H."/>
            <person name="Glass J.I."/>
            <person name="Rusch D."/>
            <person name="Podicherti R."/>
            <person name="Tsui H.-C.T."/>
            <person name="Winkler M.E."/>
        </authorList>
    </citation>
    <scope>NUCLEOTIDE SEQUENCE</scope>
</reference>
<dbReference type="Gene3D" id="3.30.465.10">
    <property type="match status" value="1"/>
</dbReference>
<dbReference type="AlphaFoldDB" id="A0A381WWY6"/>
<gene>
    <name evidence="2" type="ORF">METZ01_LOCUS109271</name>
</gene>
<dbReference type="GO" id="GO:0071949">
    <property type="term" value="F:FAD binding"/>
    <property type="evidence" value="ECO:0007669"/>
    <property type="project" value="InterPro"/>
</dbReference>
<protein>
    <recommendedName>
        <fullName evidence="1">FAD-binding PCMH-type domain-containing protein</fullName>
    </recommendedName>
</protein>
<dbReference type="GO" id="GO:0080049">
    <property type="term" value="F:L-gulono-1,4-lactone dehydrogenase activity"/>
    <property type="evidence" value="ECO:0007669"/>
    <property type="project" value="TreeGrafter"/>
</dbReference>
<organism evidence="2">
    <name type="scientific">marine metagenome</name>
    <dbReference type="NCBI Taxonomy" id="408172"/>
    <lineage>
        <taxon>unclassified sequences</taxon>
        <taxon>metagenomes</taxon>
        <taxon>ecological metagenomes</taxon>
    </lineage>
</organism>
<dbReference type="InterPro" id="IPR016167">
    <property type="entry name" value="FAD-bd_PCMH_sub1"/>
</dbReference>
<feature type="non-terminal residue" evidence="2">
    <location>
        <position position="152"/>
    </location>
</feature>
<dbReference type="EMBL" id="UINC01012997">
    <property type="protein sequence ID" value="SVA56417.1"/>
    <property type="molecule type" value="Genomic_DNA"/>
</dbReference>
<dbReference type="InterPro" id="IPR036318">
    <property type="entry name" value="FAD-bd_PCMH-like_sf"/>
</dbReference>
<evidence type="ECO:0000259" key="1">
    <source>
        <dbReference type="PROSITE" id="PS51387"/>
    </source>
</evidence>
<dbReference type="PANTHER" id="PTHR43762">
    <property type="entry name" value="L-GULONOLACTONE OXIDASE"/>
    <property type="match status" value="1"/>
</dbReference>
<dbReference type="InterPro" id="IPR006094">
    <property type="entry name" value="Oxid_FAD_bind_N"/>
</dbReference>
<dbReference type="InterPro" id="IPR016166">
    <property type="entry name" value="FAD-bd_PCMH"/>
</dbReference>
<name>A0A381WWY6_9ZZZZ</name>
<dbReference type="PANTHER" id="PTHR43762:SF1">
    <property type="entry name" value="D-ARABINONO-1,4-LACTONE OXIDASE"/>
    <property type="match status" value="1"/>
</dbReference>
<sequence length="152" mass="16335">MVKDSNRLKVLGSRHSFSDIADSNYNHISLNKLNSIIAIDKESKTVDIQAGMNYGELSPILHQSGYALHNLASLPHISIAGACATATHGSGINNRNLPSAVSSIEFVDSTGELNSLSRTKHKEKFDGIIVGLGGFGVVTKLSLNLEETYNVR</sequence>